<dbReference type="AlphaFoldDB" id="A0A8J3KH27"/>
<keyword evidence="2" id="KW-1185">Reference proteome</keyword>
<comment type="caution">
    <text evidence="1">The sequence shown here is derived from an EMBL/GenBank/DDBJ whole genome shotgun (WGS) entry which is preliminary data.</text>
</comment>
<evidence type="ECO:0000313" key="2">
    <source>
        <dbReference type="Proteomes" id="UP000659904"/>
    </source>
</evidence>
<dbReference type="EMBL" id="BONH01000068">
    <property type="protein sequence ID" value="GIG03057.1"/>
    <property type="molecule type" value="Genomic_DNA"/>
</dbReference>
<protein>
    <submittedName>
        <fullName evidence="1">Uncharacterized protein</fullName>
    </submittedName>
</protein>
<dbReference type="Proteomes" id="UP000659904">
    <property type="component" value="Unassembled WGS sequence"/>
</dbReference>
<accession>A0A8J3KH27</accession>
<organism evidence="1 2">
    <name type="scientific">Catellatospora citrea</name>
    <dbReference type="NCBI Taxonomy" id="53366"/>
    <lineage>
        <taxon>Bacteria</taxon>
        <taxon>Bacillati</taxon>
        <taxon>Actinomycetota</taxon>
        <taxon>Actinomycetes</taxon>
        <taxon>Micromonosporales</taxon>
        <taxon>Micromonosporaceae</taxon>
        <taxon>Catellatospora</taxon>
    </lineage>
</organism>
<evidence type="ECO:0000313" key="1">
    <source>
        <dbReference type="EMBL" id="GIG03057.1"/>
    </source>
</evidence>
<proteinExistence type="predicted"/>
<sequence length="87" mass="9908">MDPYSMPDPEQNQISIYFVGIRHDCRAHFRSAYHGQALGTGDLGDIVSDYADDAICRESKIHRGEDGDRAVSTRLMQTCRRTERLPH</sequence>
<gene>
    <name evidence="1" type="ORF">Cci01nite_81500</name>
</gene>
<reference evidence="1 2" key="1">
    <citation type="submission" date="2021-01" db="EMBL/GenBank/DDBJ databases">
        <title>Whole genome shotgun sequence of Catellatospora citrea NBRC 14495.</title>
        <authorList>
            <person name="Komaki H."/>
            <person name="Tamura T."/>
        </authorList>
    </citation>
    <scope>NUCLEOTIDE SEQUENCE [LARGE SCALE GENOMIC DNA]</scope>
    <source>
        <strain evidence="1 2">NBRC 14495</strain>
    </source>
</reference>
<name>A0A8J3KH27_9ACTN</name>